<keyword evidence="11" id="KW-0460">Magnesium</keyword>
<keyword evidence="9 11" id="KW-0057">Aromatic amino acid biosynthesis</keyword>
<comment type="subcellular location">
    <subcellularLocation>
        <location evidence="11">Cytoplasm</location>
    </subcellularLocation>
</comment>
<evidence type="ECO:0000256" key="9">
    <source>
        <dbReference type="ARBA" id="ARBA00023141"/>
    </source>
</evidence>
<proteinExistence type="inferred from homology"/>
<comment type="function">
    <text evidence="11">Catalyzes the specific phosphorylation of the 3-hydroxyl group of shikimic acid using ATP as a cosubstrate.</text>
</comment>
<dbReference type="Pfam" id="PF01202">
    <property type="entry name" value="SKI"/>
    <property type="match status" value="1"/>
</dbReference>
<evidence type="ECO:0000256" key="4">
    <source>
        <dbReference type="ARBA" id="ARBA00022605"/>
    </source>
</evidence>
<keyword evidence="6 11" id="KW-0547">Nucleotide-binding</keyword>
<comment type="pathway">
    <text evidence="1 11">Metabolic intermediate biosynthesis; chorismate biosynthesis; chorismate from D-erythrose 4-phosphate and phosphoenolpyruvate: step 5/7.</text>
</comment>
<evidence type="ECO:0000256" key="8">
    <source>
        <dbReference type="ARBA" id="ARBA00022840"/>
    </source>
</evidence>
<comment type="caution">
    <text evidence="11">Lacks conserved residue(s) required for the propagation of feature annotation.</text>
</comment>
<feature type="binding site" evidence="11">
    <location>
        <position position="134"/>
    </location>
    <ligand>
        <name>substrate</name>
    </ligand>
</feature>
<reference evidence="12" key="1">
    <citation type="submission" date="2016-03" db="EMBL/GenBank/DDBJ databases">
        <authorList>
            <person name="Ploux O."/>
        </authorList>
    </citation>
    <scope>NUCLEOTIDE SEQUENCE</scope>
    <source>
        <strain evidence="12">UC1</strain>
    </source>
</reference>
<dbReference type="PROSITE" id="PS01128">
    <property type="entry name" value="SHIKIMATE_KINASE"/>
    <property type="match status" value="1"/>
</dbReference>
<dbReference type="PANTHER" id="PTHR21087">
    <property type="entry name" value="SHIKIMATE KINASE"/>
    <property type="match status" value="1"/>
</dbReference>
<evidence type="ECO:0000256" key="2">
    <source>
        <dbReference type="ARBA" id="ARBA00006997"/>
    </source>
</evidence>
<keyword evidence="4 11" id="KW-0028">Amino-acid biosynthesis</keyword>
<sequence length="168" mass="18014">MTSPAIVLIGPMGAGKTSIGKRVAKRLGVTFYDSDVAVVRAHGPIEALFSTHGEEHFRALERAAVHAGLAQGGIVALGGGAVLHPDTQAELAGHHVVLLTVSPHTVGSRIRGSKRPLLHGEDPIARWREVFESRRELYEQLADVTFDTSTGPLQDVVDAITDWVQENT</sequence>
<dbReference type="RefSeq" id="WP_295578267.1">
    <property type="nucleotide sequence ID" value="NZ_FLQR01000013.1"/>
</dbReference>
<keyword evidence="7 11" id="KW-0418">Kinase</keyword>
<dbReference type="InterPro" id="IPR031322">
    <property type="entry name" value="Shikimate/glucono_kinase"/>
</dbReference>
<keyword evidence="5 11" id="KW-0808">Transferase</keyword>
<dbReference type="HAMAP" id="MF_00109">
    <property type="entry name" value="Shikimate_kinase"/>
    <property type="match status" value="1"/>
</dbReference>
<evidence type="ECO:0000256" key="6">
    <source>
        <dbReference type="ARBA" id="ARBA00022741"/>
    </source>
</evidence>
<dbReference type="InterPro" id="IPR000623">
    <property type="entry name" value="Shikimate_kinase/TSH1"/>
</dbReference>
<organism evidence="12">
    <name type="scientific">uncultured Microbacterium sp</name>
    <dbReference type="NCBI Taxonomy" id="191216"/>
    <lineage>
        <taxon>Bacteria</taxon>
        <taxon>Bacillati</taxon>
        <taxon>Actinomycetota</taxon>
        <taxon>Actinomycetes</taxon>
        <taxon>Micrococcales</taxon>
        <taxon>Microbacteriaceae</taxon>
        <taxon>Microbacterium</taxon>
        <taxon>environmental samples</taxon>
    </lineage>
</organism>
<comment type="similarity">
    <text evidence="2 11">Belongs to the shikimate kinase family.</text>
</comment>
<dbReference type="PRINTS" id="PR01100">
    <property type="entry name" value="SHIKIMTKNASE"/>
</dbReference>
<dbReference type="GO" id="GO:0009423">
    <property type="term" value="P:chorismate biosynthetic process"/>
    <property type="evidence" value="ECO:0007669"/>
    <property type="project" value="UniProtKB-UniRule"/>
</dbReference>
<dbReference type="AlphaFoldDB" id="A0A1Y5PG51"/>
<dbReference type="EMBL" id="FLQR01000013">
    <property type="protein sequence ID" value="SBS75101.1"/>
    <property type="molecule type" value="Genomic_DNA"/>
</dbReference>
<dbReference type="Gene3D" id="3.40.50.300">
    <property type="entry name" value="P-loop containing nucleotide triphosphate hydrolases"/>
    <property type="match status" value="1"/>
</dbReference>
<evidence type="ECO:0000256" key="11">
    <source>
        <dbReference type="HAMAP-Rule" id="MF_00109"/>
    </source>
</evidence>
<feature type="binding site" evidence="11">
    <location>
        <position position="17"/>
    </location>
    <ligand>
        <name>Mg(2+)</name>
        <dbReference type="ChEBI" id="CHEBI:18420"/>
    </ligand>
</feature>
<evidence type="ECO:0000256" key="3">
    <source>
        <dbReference type="ARBA" id="ARBA00012154"/>
    </source>
</evidence>
<feature type="binding site" evidence="11">
    <location>
        <position position="79"/>
    </location>
    <ligand>
        <name>substrate</name>
    </ligand>
</feature>
<accession>A0A1Y5PG51</accession>
<gene>
    <name evidence="11 12" type="primary">aroK</name>
    <name evidence="12" type="ORF">MIPYR_90045</name>
</gene>
<dbReference type="CDD" id="cd00464">
    <property type="entry name" value="SK"/>
    <property type="match status" value="1"/>
</dbReference>
<dbReference type="InterPro" id="IPR023000">
    <property type="entry name" value="Shikimate_kinase_CS"/>
</dbReference>
<feature type="binding site" evidence="11">
    <location>
        <position position="115"/>
    </location>
    <ligand>
        <name>ATP</name>
        <dbReference type="ChEBI" id="CHEBI:30616"/>
    </ligand>
</feature>
<feature type="binding site" evidence="11">
    <location>
        <begin position="13"/>
        <end position="18"/>
    </location>
    <ligand>
        <name>ATP</name>
        <dbReference type="ChEBI" id="CHEBI:30616"/>
    </ligand>
</feature>
<keyword evidence="11" id="KW-0479">Metal-binding</keyword>
<evidence type="ECO:0000256" key="1">
    <source>
        <dbReference type="ARBA" id="ARBA00004842"/>
    </source>
</evidence>
<evidence type="ECO:0000256" key="10">
    <source>
        <dbReference type="ARBA" id="ARBA00048567"/>
    </source>
</evidence>
<feature type="binding site" evidence="11">
    <location>
        <position position="58"/>
    </location>
    <ligand>
        <name>substrate</name>
    </ligand>
</feature>
<dbReference type="GO" id="GO:0008652">
    <property type="term" value="P:amino acid biosynthetic process"/>
    <property type="evidence" value="ECO:0007669"/>
    <property type="project" value="UniProtKB-KW"/>
</dbReference>
<comment type="catalytic activity">
    <reaction evidence="10 11">
        <text>shikimate + ATP = 3-phosphoshikimate + ADP + H(+)</text>
        <dbReference type="Rhea" id="RHEA:13121"/>
        <dbReference type="ChEBI" id="CHEBI:15378"/>
        <dbReference type="ChEBI" id="CHEBI:30616"/>
        <dbReference type="ChEBI" id="CHEBI:36208"/>
        <dbReference type="ChEBI" id="CHEBI:145989"/>
        <dbReference type="ChEBI" id="CHEBI:456216"/>
        <dbReference type="EC" id="2.7.1.71"/>
    </reaction>
</comment>
<dbReference type="UniPathway" id="UPA00053">
    <property type="reaction ID" value="UER00088"/>
</dbReference>
<dbReference type="GO" id="GO:0005524">
    <property type="term" value="F:ATP binding"/>
    <property type="evidence" value="ECO:0007669"/>
    <property type="project" value="UniProtKB-UniRule"/>
</dbReference>
<dbReference type="EC" id="2.7.1.71" evidence="3 11"/>
<dbReference type="GO" id="GO:0000287">
    <property type="term" value="F:magnesium ion binding"/>
    <property type="evidence" value="ECO:0007669"/>
    <property type="project" value="UniProtKB-UniRule"/>
</dbReference>
<protein>
    <recommendedName>
        <fullName evidence="3 11">Shikimate kinase</fullName>
        <shortName evidence="11">SK</shortName>
        <ecNumber evidence="3 11">2.7.1.71</ecNumber>
    </recommendedName>
</protein>
<dbReference type="GO" id="GO:0004765">
    <property type="term" value="F:shikimate kinase activity"/>
    <property type="evidence" value="ECO:0007669"/>
    <property type="project" value="UniProtKB-UniRule"/>
</dbReference>
<keyword evidence="11" id="KW-0963">Cytoplasm</keyword>
<keyword evidence="8 11" id="KW-0067">ATP-binding</keyword>
<dbReference type="SUPFAM" id="SSF52540">
    <property type="entry name" value="P-loop containing nucleoside triphosphate hydrolases"/>
    <property type="match status" value="1"/>
</dbReference>
<comment type="cofactor">
    <cofactor evidence="11">
        <name>Mg(2+)</name>
        <dbReference type="ChEBI" id="CHEBI:18420"/>
    </cofactor>
    <text evidence="11">Binds 1 Mg(2+) ion per subunit.</text>
</comment>
<dbReference type="GO" id="GO:0005829">
    <property type="term" value="C:cytosol"/>
    <property type="evidence" value="ECO:0007669"/>
    <property type="project" value="TreeGrafter"/>
</dbReference>
<comment type="subunit">
    <text evidence="11">Monomer.</text>
</comment>
<evidence type="ECO:0000256" key="5">
    <source>
        <dbReference type="ARBA" id="ARBA00022679"/>
    </source>
</evidence>
<dbReference type="GO" id="GO:0009073">
    <property type="term" value="P:aromatic amino acid family biosynthetic process"/>
    <property type="evidence" value="ECO:0007669"/>
    <property type="project" value="UniProtKB-KW"/>
</dbReference>
<name>A0A1Y5PG51_9MICO</name>
<dbReference type="PANTHER" id="PTHR21087:SF16">
    <property type="entry name" value="SHIKIMATE KINASE 1, CHLOROPLASTIC"/>
    <property type="match status" value="1"/>
</dbReference>
<evidence type="ECO:0000313" key="12">
    <source>
        <dbReference type="EMBL" id="SBS75101.1"/>
    </source>
</evidence>
<feature type="binding site" evidence="11">
    <location>
        <position position="35"/>
    </location>
    <ligand>
        <name>substrate</name>
    </ligand>
</feature>
<dbReference type="InterPro" id="IPR027417">
    <property type="entry name" value="P-loop_NTPase"/>
</dbReference>
<evidence type="ECO:0000256" key="7">
    <source>
        <dbReference type="ARBA" id="ARBA00022777"/>
    </source>
</evidence>